<comment type="caution">
    <text evidence="1">The sequence shown here is derived from an EMBL/GenBank/DDBJ whole genome shotgun (WGS) entry which is preliminary data.</text>
</comment>
<name>A0A833ZLP9_9CHIR</name>
<sequence>MTQKAVLRGAQNKKKTIQQVRASVQAALPHGPYDPVDTMVSGVSVIEMLLGWLHWTAFIVEGGGVYSYWNRHSGYVFAFPACNASAPATTVDFQNDLSVRHGVPYHIISDRSVTRKGLSRDR</sequence>
<dbReference type="Proteomes" id="UP000664940">
    <property type="component" value="Unassembled WGS sequence"/>
</dbReference>
<evidence type="ECO:0000313" key="2">
    <source>
        <dbReference type="Proteomes" id="UP000664940"/>
    </source>
</evidence>
<reference evidence="1 2" key="1">
    <citation type="journal article" date="2020" name="Nature">
        <title>Six reference-quality genomes reveal evolution of bat adaptations.</title>
        <authorList>
            <person name="Jebb D."/>
            <person name="Huang Z."/>
            <person name="Pippel M."/>
            <person name="Hughes G.M."/>
            <person name="Lavrichenko K."/>
            <person name="Devanna P."/>
            <person name="Winkler S."/>
            <person name="Jermiin L.S."/>
            <person name="Skirmuntt E.C."/>
            <person name="Katzourakis A."/>
            <person name="Burkitt-Gray L."/>
            <person name="Ray D.A."/>
            <person name="Sullivan K.A.M."/>
            <person name="Roscito J.G."/>
            <person name="Kirilenko B.M."/>
            <person name="Davalos L.M."/>
            <person name="Corthals A.P."/>
            <person name="Power M.L."/>
            <person name="Jones G."/>
            <person name="Ransome R.D."/>
            <person name="Dechmann D.K.N."/>
            <person name="Locatelli A.G."/>
            <person name="Puechmaille S.J."/>
            <person name="Fedrigo O."/>
            <person name="Jarvis E.D."/>
            <person name="Hiller M."/>
            <person name="Vernes S.C."/>
            <person name="Myers E.W."/>
            <person name="Teeling E.C."/>
        </authorList>
    </citation>
    <scope>NUCLEOTIDE SEQUENCE [LARGE SCALE GENOMIC DNA]</scope>
    <source>
        <strain evidence="1">Bat1K_MPI-CBG_1</strain>
    </source>
</reference>
<gene>
    <name evidence="1" type="ORF">HJG60_011947</name>
</gene>
<evidence type="ECO:0000313" key="1">
    <source>
        <dbReference type="EMBL" id="KAF6094874.1"/>
    </source>
</evidence>
<proteinExistence type="predicted"/>
<dbReference type="EMBL" id="JABVXQ010000008">
    <property type="protein sequence ID" value="KAF6094874.1"/>
    <property type="molecule type" value="Genomic_DNA"/>
</dbReference>
<accession>A0A833ZLP9</accession>
<dbReference type="AlphaFoldDB" id="A0A833ZLP9"/>
<organism evidence="1 2">
    <name type="scientific">Phyllostomus discolor</name>
    <name type="common">pale spear-nosed bat</name>
    <dbReference type="NCBI Taxonomy" id="89673"/>
    <lineage>
        <taxon>Eukaryota</taxon>
        <taxon>Metazoa</taxon>
        <taxon>Chordata</taxon>
        <taxon>Craniata</taxon>
        <taxon>Vertebrata</taxon>
        <taxon>Euteleostomi</taxon>
        <taxon>Mammalia</taxon>
        <taxon>Eutheria</taxon>
        <taxon>Laurasiatheria</taxon>
        <taxon>Chiroptera</taxon>
        <taxon>Yangochiroptera</taxon>
        <taxon>Phyllostomidae</taxon>
        <taxon>Phyllostominae</taxon>
        <taxon>Phyllostomus</taxon>
    </lineage>
</organism>
<protein>
    <submittedName>
        <fullName evidence="1">Uncharacterized protein</fullName>
    </submittedName>
</protein>